<dbReference type="GO" id="GO:0003677">
    <property type="term" value="F:DNA binding"/>
    <property type="evidence" value="ECO:0007669"/>
    <property type="project" value="UniProtKB-KW"/>
</dbReference>
<proteinExistence type="predicted"/>
<evidence type="ECO:0000256" key="1">
    <source>
        <dbReference type="ARBA" id="ARBA00023015"/>
    </source>
</evidence>
<dbReference type="EMBL" id="JAUSVX010000007">
    <property type="protein sequence ID" value="MDQ0470814.1"/>
    <property type="molecule type" value="Genomic_DNA"/>
</dbReference>
<protein>
    <submittedName>
        <fullName evidence="6">DNA-binding IclR family transcriptional regulator</fullName>
    </submittedName>
</protein>
<keyword evidence="2 6" id="KW-0238">DNA-binding</keyword>
<feature type="domain" description="HTH iclR-type" evidence="4">
    <location>
        <begin position="10"/>
        <end position="79"/>
    </location>
</feature>
<comment type="caution">
    <text evidence="6">The sequence shown here is derived from an EMBL/GenBank/DDBJ whole genome shotgun (WGS) entry which is preliminary data.</text>
</comment>
<organism evidence="6 7">
    <name type="scientific">Labrys wisconsinensis</name>
    <dbReference type="NCBI Taxonomy" id="425677"/>
    <lineage>
        <taxon>Bacteria</taxon>
        <taxon>Pseudomonadati</taxon>
        <taxon>Pseudomonadota</taxon>
        <taxon>Alphaproteobacteria</taxon>
        <taxon>Hyphomicrobiales</taxon>
        <taxon>Xanthobacteraceae</taxon>
        <taxon>Labrys</taxon>
    </lineage>
</organism>
<evidence type="ECO:0000259" key="4">
    <source>
        <dbReference type="PROSITE" id="PS51077"/>
    </source>
</evidence>
<dbReference type="PANTHER" id="PTHR30136:SF7">
    <property type="entry name" value="HTH-TYPE TRANSCRIPTIONAL REGULATOR KDGR-RELATED"/>
    <property type="match status" value="1"/>
</dbReference>
<evidence type="ECO:0000259" key="5">
    <source>
        <dbReference type="PROSITE" id="PS51078"/>
    </source>
</evidence>
<dbReference type="InterPro" id="IPR050707">
    <property type="entry name" value="HTH_MetabolicPath_Reg"/>
</dbReference>
<dbReference type="Pfam" id="PF09339">
    <property type="entry name" value="HTH_IclR"/>
    <property type="match status" value="1"/>
</dbReference>
<dbReference type="InterPro" id="IPR036388">
    <property type="entry name" value="WH-like_DNA-bd_sf"/>
</dbReference>
<feature type="domain" description="IclR-ED" evidence="5">
    <location>
        <begin position="73"/>
        <end position="252"/>
    </location>
</feature>
<dbReference type="RefSeq" id="WP_307275081.1">
    <property type="nucleotide sequence ID" value="NZ_JAUSVX010000007.1"/>
</dbReference>
<dbReference type="Gene3D" id="3.30.450.40">
    <property type="match status" value="1"/>
</dbReference>
<keyword evidence="1" id="KW-0805">Transcription regulation</keyword>
<dbReference type="Pfam" id="PF01614">
    <property type="entry name" value="IclR_C"/>
    <property type="match status" value="1"/>
</dbReference>
<reference evidence="6 7" key="1">
    <citation type="submission" date="2023-07" db="EMBL/GenBank/DDBJ databases">
        <title>Genomic Encyclopedia of Type Strains, Phase IV (KMG-IV): sequencing the most valuable type-strain genomes for metagenomic binning, comparative biology and taxonomic classification.</title>
        <authorList>
            <person name="Goeker M."/>
        </authorList>
    </citation>
    <scope>NUCLEOTIDE SEQUENCE [LARGE SCALE GENOMIC DNA]</scope>
    <source>
        <strain evidence="6 7">DSM 19619</strain>
    </source>
</reference>
<dbReference type="InterPro" id="IPR029016">
    <property type="entry name" value="GAF-like_dom_sf"/>
</dbReference>
<evidence type="ECO:0000256" key="2">
    <source>
        <dbReference type="ARBA" id="ARBA00023125"/>
    </source>
</evidence>
<dbReference type="SMART" id="SM00346">
    <property type="entry name" value="HTH_ICLR"/>
    <property type="match status" value="1"/>
</dbReference>
<evidence type="ECO:0000313" key="6">
    <source>
        <dbReference type="EMBL" id="MDQ0470814.1"/>
    </source>
</evidence>
<dbReference type="InterPro" id="IPR036390">
    <property type="entry name" value="WH_DNA-bd_sf"/>
</dbReference>
<name>A0ABU0J966_9HYPH</name>
<gene>
    <name evidence="6" type="ORF">QO011_003833</name>
</gene>
<dbReference type="SUPFAM" id="SSF46785">
    <property type="entry name" value="Winged helix' DNA-binding domain"/>
    <property type="match status" value="1"/>
</dbReference>
<evidence type="ECO:0000256" key="3">
    <source>
        <dbReference type="ARBA" id="ARBA00023163"/>
    </source>
</evidence>
<dbReference type="Gene3D" id="1.10.10.10">
    <property type="entry name" value="Winged helix-like DNA-binding domain superfamily/Winged helix DNA-binding domain"/>
    <property type="match status" value="1"/>
</dbReference>
<dbReference type="Proteomes" id="UP001242480">
    <property type="component" value="Unassembled WGS sequence"/>
</dbReference>
<dbReference type="PROSITE" id="PS51077">
    <property type="entry name" value="HTH_ICLR"/>
    <property type="match status" value="1"/>
</dbReference>
<evidence type="ECO:0000313" key="7">
    <source>
        <dbReference type="Proteomes" id="UP001242480"/>
    </source>
</evidence>
<keyword evidence="7" id="KW-1185">Reference proteome</keyword>
<dbReference type="SUPFAM" id="SSF55781">
    <property type="entry name" value="GAF domain-like"/>
    <property type="match status" value="1"/>
</dbReference>
<dbReference type="InterPro" id="IPR005471">
    <property type="entry name" value="Tscrpt_reg_IclR_N"/>
</dbReference>
<keyword evidence="3" id="KW-0804">Transcription</keyword>
<sequence length="252" mass="27794">MKTDSPSYSAPALDKGLDILELLAARESGLSMKAIADELGRSKSEIFRMLMVLLDRGYIARDAATDEFTLTNRLFNLGLRTPRVKDLLSRAAPILRQLAEECGHSPHLVVVHHGETVTIAAVSGGADMSFTLKLGYGRVAVDATSGQVILAFQPPEVRRHMVEESRRLLDRDLDEGELGEAFERIREQGYEMHESRDFVGITDICCPVLGGNGEAIACVIISYVNRRGRTSRHAEVLDMLRQSCRAIAEEIA</sequence>
<dbReference type="InterPro" id="IPR014757">
    <property type="entry name" value="Tscrpt_reg_IclR_C"/>
</dbReference>
<dbReference type="PROSITE" id="PS51078">
    <property type="entry name" value="ICLR_ED"/>
    <property type="match status" value="1"/>
</dbReference>
<accession>A0ABU0J966</accession>
<dbReference type="PANTHER" id="PTHR30136">
    <property type="entry name" value="HELIX-TURN-HELIX TRANSCRIPTIONAL REGULATOR, ICLR FAMILY"/>
    <property type="match status" value="1"/>
</dbReference>